<dbReference type="InterPro" id="IPR029033">
    <property type="entry name" value="His_PPase_superfam"/>
</dbReference>
<comment type="catalytic activity">
    <reaction evidence="10">
        <text>1D-myo-inositol 1,2,5,6-tetrakisphosphate + H2O = 1D-myo-inositol 1,2,6-trisphosphate + phosphate</text>
        <dbReference type="Rhea" id="RHEA:77119"/>
        <dbReference type="ChEBI" id="CHEBI:15377"/>
        <dbReference type="ChEBI" id="CHEBI:43474"/>
        <dbReference type="ChEBI" id="CHEBI:195535"/>
        <dbReference type="ChEBI" id="CHEBI:195537"/>
        <dbReference type="EC" id="3.1.3.62"/>
    </reaction>
    <physiologicalReaction direction="left-to-right" evidence="10">
        <dbReference type="Rhea" id="RHEA:77120"/>
    </physiologicalReaction>
</comment>
<evidence type="ECO:0000256" key="13">
    <source>
        <dbReference type="ARBA" id="ARBA00043832"/>
    </source>
</evidence>
<comment type="catalytic activity">
    <reaction evidence="12">
        <text>1D-myo-inositol hexakisphosphate + H2O = 1D-myo-inositol 1,2,4,5,6-pentakisphosphate + phosphate</text>
        <dbReference type="Rhea" id="RHEA:16989"/>
        <dbReference type="ChEBI" id="CHEBI:15377"/>
        <dbReference type="ChEBI" id="CHEBI:43474"/>
        <dbReference type="ChEBI" id="CHEBI:57798"/>
        <dbReference type="ChEBI" id="CHEBI:58130"/>
        <dbReference type="EC" id="3.1.3.62"/>
    </reaction>
    <physiologicalReaction direction="left-to-right" evidence="12">
        <dbReference type="Rhea" id="RHEA:16990"/>
    </physiologicalReaction>
</comment>
<reference evidence="15 16" key="1">
    <citation type="submission" date="2018-08" db="EMBL/GenBank/DDBJ databases">
        <title>A genome reference for cultivated species of the human gut microbiota.</title>
        <authorList>
            <person name="Zou Y."/>
            <person name="Xue W."/>
            <person name="Luo G."/>
        </authorList>
    </citation>
    <scope>NUCLEOTIDE SEQUENCE [LARGE SCALE GENOMIC DNA]</scope>
    <source>
        <strain evidence="15 16">OM05-15BH</strain>
    </source>
</reference>
<evidence type="ECO:0000256" key="7">
    <source>
        <dbReference type="ARBA" id="ARBA00022801"/>
    </source>
</evidence>
<dbReference type="Pfam" id="PF00328">
    <property type="entry name" value="His_Phos_2"/>
    <property type="match status" value="1"/>
</dbReference>
<comment type="caution">
    <text evidence="15">The sequence shown here is derived from an EMBL/GenBank/DDBJ whole genome shotgun (WGS) entry which is preliminary data.</text>
</comment>
<comment type="subcellular location">
    <subcellularLocation>
        <location evidence="1">Membrane</location>
    </subcellularLocation>
</comment>
<evidence type="ECO:0000256" key="2">
    <source>
        <dbReference type="ARBA" id="ARBA00008422"/>
    </source>
</evidence>
<dbReference type="GO" id="GO:0034417">
    <property type="term" value="F:bisphosphoglycerate 3-phosphatase activity"/>
    <property type="evidence" value="ECO:0007669"/>
    <property type="project" value="UniProtKB-EC"/>
</dbReference>
<keyword evidence="7" id="KW-0378">Hydrolase</keyword>
<evidence type="ECO:0000313" key="15">
    <source>
        <dbReference type="EMBL" id="RGN31807.1"/>
    </source>
</evidence>
<sequence>MKLGMKRVFLSLTFLGALAVHTSYAQATREEIFDDIATTGGVYYAYPGPSGVQTKAPKGYEPFYISHYGRHGSRWLIADEDYVRVMEVFEKAHKAGALTDLGEDVRKRLDIVWEDAKGHGGDLSPVGVKQQRGIAERMYQAFPEVFKGEPQMSARSTVVIRCVLSMDAFCERLKEFNPKMQIERESSNKYMDYLNFHTQEAMKFTSRKGPWYEEYRKFEQEHVRPERLMNTLFNSKEYIRKNVNPEELMRGLYWVASDMQNVEPDVCFYDIFEKQELFDIWQIHNYKNYVCDGPSPMTNGLMLANAKSLVENILDSADEAVASGTNSATFRFGHDGNVIPLVGLLRLENCYNEESDPDKFYQAWCNFKMVPMAANVQIVFFRKKGTTDDIIVKFMLNEKEVSIPVKTDIAPFYHWKDVRAFYKDLLSQLPDRD</sequence>
<keyword evidence="6 14" id="KW-0732">Signal</keyword>
<dbReference type="Proteomes" id="UP000260983">
    <property type="component" value="Unassembled WGS sequence"/>
</dbReference>
<evidence type="ECO:0000256" key="1">
    <source>
        <dbReference type="ARBA" id="ARBA00004370"/>
    </source>
</evidence>
<evidence type="ECO:0000313" key="16">
    <source>
        <dbReference type="Proteomes" id="UP000260983"/>
    </source>
</evidence>
<evidence type="ECO:0000256" key="14">
    <source>
        <dbReference type="SAM" id="SignalP"/>
    </source>
</evidence>
<evidence type="ECO:0000256" key="6">
    <source>
        <dbReference type="ARBA" id="ARBA00022729"/>
    </source>
</evidence>
<feature type="chain" id="PRO_5017615902" description="Multiple inositol polyphosphate phosphatase 1" evidence="14">
    <location>
        <begin position="28"/>
        <end position="433"/>
    </location>
</feature>
<keyword evidence="8" id="KW-0472">Membrane</keyword>
<dbReference type="PANTHER" id="PTHR20963:SF8">
    <property type="entry name" value="MULTIPLE INOSITOL POLYPHOSPHATE PHOSPHATASE 1"/>
    <property type="match status" value="1"/>
</dbReference>
<dbReference type="GO" id="GO:0016020">
    <property type="term" value="C:membrane"/>
    <property type="evidence" value="ECO:0007669"/>
    <property type="project" value="UniProtKB-SubCell"/>
</dbReference>
<comment type="similarity">
    <text evidence="2">Belongs to the histidine acid phosphatase family. MINPP1 subfamily.</text>
</comment>
<name>A0A3E5B2I6_9BACE</name>
<dbReference type="EC" id="3.1.3.62" evidence="4"/>
<evidence type="ECO:0000256" key="3">
    <source>
        <dbReference type="ARBA" id="ARBA00012976"/>
    </source>
</evidence>
<dbReference type="PANTHER" id="PTHR20963">
    <property type="entry name" value="MULTIPLE INOSITOL POLYPHOSPHATE PHOSPHATASE-RELATED"/>
    <property type="match status" value="1"/>
</dbReference>
<protein>
    <recommendedName>
        <fullName evidence="5">Multiple inositol polyphosphate phosphatase 1</fullName>
        <ecNumber evidence="4">3.1.3.62</ecNumber>
        <ecNumber evidence="3">3.1.3.80</ecNumber>
    </recommendedName>
    <alternativeName>
        <fullName evidence="9">2,3-bisphosphoglycerate 3-phosphatase</fullName>
    </alternativeName>
</protein>
<evidence type="ECO:0000256" key="10">
    <source>
        <dbReference type="ARBA" id="ARBA00043668"/>
    </source>
</evidence>
<proteinExistence type="inferred from homology"/>
<evidence type="ECO:0000256" key="4">
    <source>
        <dbReference type="ARBA" id="ARBA00013040"/>
    </source>
</evidence>
<dbReference type="EMBL" id="QSUL01000016">
    <property type="protein sequence ID" value="RGN31807.1"/>
    <property type="molecule type" value="Genomic_DNA"/>
</dbReference>
<dbReference type="Gene3D" id="3.40.50.1240">
    <property type="entry name" value="Phosphoglycerate mutase-like"/>
    <property type="match status" value="1"/>
</dbReference>
<accession>A0A3E5B2I6</accession>
<comment type="catalytic activity">
    <reaction evidence="13">
        <text>(2R)-2,3-bisphosphoglycerate + H2O = (2R)-2-phosphoglycerate + phosphate</text>
        <dbReference type="Rhea" id="RHEA:27381"/>
        <dbReference type="ChEBI" id="CHEBI:15377"/>
        <dbReference type="ChEBI" id="CHEBI:43474"/>
        <dbReference type="ChEBI" id="CHEBI:58248"/>
        <dbReference type="ChEBI" id="CHEBI:58289"/>
        <dbReference type="EC" id="3.1.3.80"/>
    </reaction>
    <physiologicalReaction direction="left-to-right" evidence="13">
        <dbReference type="Rhea" id="RHEA:27382"/>
    </physiologicalReaction>
</comment>
<evidence type="ECO:0000256" key="9">
    <source>
        <dbReference type="ARBA" id="ARBA00031642"/>
    </source>
</evidence>
<organism evidence="15 16">
    <name type="scientific">Bacteroides oleiciplenus</name>
    <dbReference type="NCBI Taxonomy" id="626931"/>
    <lineage>
        <taxon>Bacteria</taxon>
        <taxon>Pseudomonadati</taxon>
        <taxon>Bacteroidota</taxon>
        <taxon>Bacteroidia</taxon>
        <taxon>Bacteroidales</taxon>
        <taxon>Bacteroidaceae</taxon>
        <taxon>Bacteroides</taxon>
    </lineage>
</organism>
<evidence type="ECO:0000256" key="5">
    <source>
        <dbReference type="ARBA" id="ARBA00018097"/>
    </source>
</evidence>
<gene>
    <name evidence="15" type="ORF">DXB65_19810</name>
</gene>
<dbReference type="EC" id="3.1.3.80" evidence="3"/>
<feature type="signal peptide" evidence="14">
    <location>
        <begin position="1"/>
        <end position="27"/>
    </location>
</feature>
<evidence type="ECO:0000256" key="11">
    <source>
        <dbReference type="ARBA" id="ARBA00043671"/>
    </source>
</evidence>
<evidence type="ECO:0000256" key="12">
    <source>
        <dbReference type="ARBA" id="ARBA00043691"/>
    </source>
</evidence>
<evidence type="ECO:0000256" key="8">
    <source>
        <dbReference type="ARBA" id="ARBA00023136"/>
    </source>
</evidence>
<dbReference type="InterPro" id="IPR000560">
    <property type="entry name" value="His_Pase_clade-2"/>
</dbReference>
<dbReference type="SUPFAM" id="SSF53254">
    <property type="entry name" value="Phosphoglycerate mutase-like"/>
    <property type="match status" value="1"/>
</dbReference>
<comment type="catalytic activity">
    <reaction evidence="11">
        <text>1D-myo-inositol 1,2,4,5,6-pentakisphosphate + H2O = 1D-myo-inositol 1,2,5,6-tetrakisphosphate + phosphate</text>
        <dbReference type="Rhea" id="RHEA:77115"/>
        <dbReference type="ChEBI" id="CHEBI:15377"/>
        <dbReference type="ChEBI" id="CHEBI:43474"/>
        <dbReference type="ChEBI" id="CHEBI:57798"/>
        <dbReference type="ChEBI" id="CHEBI:195535"/>
        <dbReference type="EC" id="3.1.3.62"/>
    </reaction>
    <physiologicalReaction direction="left-to-right" evidence="11">
        <dbReference type="Rhea" id="RHEA:77116"/>
    </physiologicalReaction>
</comment>
<dbReference type="AlphaFoldDB" id="A0A3E5B2I6"/>
<dbReference type="RefSeq" id="WP_117725305.1">
    <property type="nucleotide sequence ID" value="NZ_QSUL01000016.1"/>
</dbReference>